<reference evidence="1 2" key="1">
    <citation type="journal article" date="2020" name="Insects">
        <title>Bacteria Belonging to Pseudomonas typographi sp. nov. from the Bark Beetle Ips typographus Have Genomic Potential to Aid in the Host Ecology.</title>
        <authorList>
            <person name="Peral-Aranega E."/>
            <person name="Saati-Santamaria Z."/>
            <person name="Kolarik M."/>
            <person name="Rivas R."/>
            <person name="Garcia-Fraile P."/>
        </authorList>
    </citation>
    <scope>NUCLEOTIDE SEQUENCE [LARGE SCALE GENOMIC DNA]</scope>
    <source>
        <strain evidence="1 2">CA3A</strain>
    </source>
</reference>
<gene>
    <name evidence="1" type="ORF">HAQ05_19580</name>
</gene>
<organism evidence="1 2">
    <name type="scientific">Pseudomonas typographi</name>
    <dbReference type="NCBI Taxonomy" id="2715964"/>
    <lineage>
        <taxon>Bacteria</taxon>
        <taxon>Pseudomonadati</taxon>
        <taxon>Pseudomonadota</taxon>
        <taxon>Gammaproteobacteria</taxon>
        <taxon>Pseudomonadales</taxon>
        <taxon>Pseudomonadaceae</taxon>
        <taxon>Pseudomonas</taxon>
    </lineage>
</organism>
<sequence>MKLDRRLQKRILEAAAEAYPFPAPHGLYIELGAAETKERVDANLFYLAEHGLIRKCIELTSDGFALPTSNGIQCTKSGMDFLADDGGLSAVLGVVTIKIHEDTLRELLERKIRDSDIQPEEKNRLAQRLKGLSAEAIKHLTLKLLDEGVGHLPEAVALIGKYLHQLPL</sequence>
<dbReference type="RefSeq" id="WP_190423598.1">
    <property type="nucleotide sequence ID" value="NZ_JAAOCA010000026.1"/>
</dbReference>
<evidence type="ECO:0000313" key="2">
    <source>
        <dbReference type="Proteomes" id="UP000805841"/>
    </source>
</evidence>
<dbReference type="EMBL" id="JAAOCA010000026">
    <property type="protein sequence ID" value="MBD1600887.1"/>
    <property type="molecule type" value="Genomic_DNA"/>
</dbReference>
<evidence type="ECO:0008006" key="3">
    <source>
        <dbReference type="Google" id="ProtNLM"/>
    </source>
</evidence>
<name>A0ABR7Z661_9PSED</name>
<dbReference type="Proteomes" id="UP000805841">
    <property type="component" value="Unassembled WGS sequence"/>
</dbReference>
<evidence type="ECO:0000313" key="1">
    <source>
        <dbReference type="EMBL" id="MBD1600887.1"/>
    </source>
</evidence>
<protein>
    <recommendedName>
        <fullName evidence="3">Transcriptional regulator</fullName>
    </recommendedName>
</protein>
<accession>A0ABR7Z661</accession>
<proteinExistence type="predicted"/>
<comment type="caution">
    <text evidence="1">The sequence shown here is derived from an EMBL/GenBank/DDBJ whole genome shotgun (WGS) entry which is preliminary data.</text>
</comment>
<keyword evidence="2" id="KW-1185">Reference proteome</keyword>